<dbReference type="NCBIfam" id="TIGR03954">
    <property type="entry name" value="integ_memb_HG"/>
    <property type="match status" value="1"/>
</dbReference>
<dbReference type="KEGG" id="bcoh:BC6307_02360"/>
<dbReference type="Proteomes" id="UP000215224">
    <property type="component" value="Chromosome"/>
</dbReference>
<evidence type="ECO:0000256" key="2">
    <source>
        <dbReference type="ARBA" id="ARBA00022475"/>
    </source>
</evidence>
<sequence length="99" mass="11268">MPKTPIDQFRIIGFIEGASLIVLLFIAMPLKYAANIPEAVTFVGSLHGFLFILYLFIIGYTTLKVRWSFKWIVSAIAVAFIPFGNFLLDMFLKKSQYVN</sequence>
<evidence type="ECO:0000259" key="7">
    <source>
        <dbReference type="Pfam" id="PF12823"/>
    </source>
</evidence>
<feature type="domain" description="DUF3817" evidence="7">
    <location>
        <begin position="7"/>
        <end position="93"/>
    </location>
</feature>
<keyword evidence="4 6" id="KW-1133">Transmembrane helix</keyword>
<keyword evidence="3 6" id="KW-0812">Transmembrane</keyword>
<evidence type="ECO:0000256" key="6">
    <source>
        <dbReference type="SAM" id="Phobius"/>
    </source>
</evidence>
<feature type="transmembrane region" description="Helical" evidence="6">
    <location>
        <begin position="39"/>
        <end position="59"/>
    </location>
</feature>
<dbReference type="GO" id="GO:0005886">
    <property type="term" value="C:plasma membrane"/>
    <property type="evidence" value="ECO:0007669"/>
    <property type="project" value="UniProtKB-SubCell"/>
</dbReference>
<evidence type="ECO:0000256" key="4">
    <source>
        <dbReference type="ARBA" id="ARBA00022989"/>
    </source>
</evidence>
<proteinExistence type="predicted"/>
<name>A0A223KLG1_9BACI</name>
<protein>
    <recommendedName>
        <fullName evidence="7">DUF3817 domain-containing protein</fullName>
    </recommendedName>
</protein>
<dbReference type="InterPro" id="IPR023845">
    <property type="entry name" value="DUF3817_TM"/>
</dbReference>
<dbReference type="PANTHER" id="PTHR40077">
    <property type="entry name" value="MEMBRANE PROTEIN-RELATED"/>
    <property type="match status" value="1"/>
</dbReference>
<dbReference type="PANTHER" id="PTHR40077:SF1">
    <property type="entry name" value="MEMBRANE PROTEIN"/>
    <property type="match status" value="1"/>
</dbReference>
<keyword evidence="2" id="KW-1003">Cell membrane</keyword>
<dbReference type="Pfam" id="PF12823">
    <property type="entry name" value="DUF3817"/>
    <property type="match status" value="1"/>
</dbReference>
<evidence type="ECO:0000313" key="9">
    <source>
        <dbReference type="Proteomes" id="UP000215224"/>
    </source>
</evidence>
<dbReference type="EMBL" id="CP018866">
    <property type="protein sequence ID" value="AST90207.1"/>
    <property type="molecule type" value="Genomic_DNA"/>
</dbReference>
<keyword evidence="9" id="KW-1185">Reference proteome</keyword>
<organism evidence="8 9">
    <name type="scientific">Sutcliffiella cohnii</name>
    <dbReference type="NCBI Taxonomy" id="33932"/>
    <lineage>
        <taxon>Bacteria</taxon>
        <taxon>Bacillati</taxon>
        <taxon>Bacillota</taxon>
        <taxon>Bacilli</taxon>
        <taxon>Bacillales</taxon>
        <taxon>Bacillaceae</taxon>
        <taxon>Sutcliffiella</taxon>
    </lineage>
</organism>
<dbReference type="STRING" id="1314751.GCA_001591425_05011"/>
<dbReference type="RefSeq" id="WP_066422025.1">
    <property type="nucleotide sequence ID" value="NZ_CP018866.1"/>
</dbReference>
<feature type="transmembrane region" description="Helical" evidence="6">
    <location>
        <begin position="71"/>
        <end position="92"/>
    </location>
</feature>
<accession>A0A223KLG1</accession>
<evidence type="ECO:0000313" key="8">
    <source>
        <dbReference type="EMBL" id="AST90207.1"/>
    </source>
</evidence>
<evidence type="ECO:0000256" key="1">
    <source>
        <dbReference type="ARBA" id="ARBA00004651"/>
    </source>
</evidence>
<reference evidence="8 9" key="1">
    <citation type="submission" date="2016-12" db="EMBL/GenBank/DDBJ databases">
        <title>The whole genome sequencing and assembly of Bacillus cohnii DSM 6307T strain.</title>
        <authorList>
            <person name="Lee Y.-J."/>
            <person name="Yi H."/>
            <person name="Bahn Y.-S."/>
            <person name="Kim J.F."/>
            <person name="Lee D.-W."/>
        </authorList>
    </citation>
    <scope>NUCLEOTIDE SEQUENCE [LARGE SCALE GENOMIC DNA]</scope>
    <source>
        <strain evidence="8 9">DSM 6307</strain>
    </source>
</reference>
<evidence type="ECO:0000256" key="5">
    <source>
        <dbReference type="ARBA" id="ARBA00023136"/>
    </source>
</evidence>
<keyword evidence="5 6" id="KW-0472">Membrane</keyword>
<evidence type="ECO:0000256" key="3">
    <source>
        <dbReference type="ARBA" id="ARBA00022692"/>
    </source>
</evidence>
<comment type="subcellular location">
    <subcellularLocation>
        <location evidence="1">Cell membrane</location>
        <topology evidence="1">Multi-pass membrane protein</topology>
    </subcellularLocation>
</comment>
<dbReference type="AlphaFoldDB" id="A0A223KLG1"/>
<feature type="transmembrane region" description="Helical" evidence="6">
    <location>
        <begin position="12"/>
        <end position="33"/>
    </location>
</feature>
<gene>
    <name evidence="8" type="ORF">BC6307_02360</name>
</gene>